<evidence type="ECO:0000313" key="1">
    <source>
        <dbReference type="EMBL" id="KAK4427149.1"/>
    </source>
</evidence>
<organism evidence="1 2">
    <name type="scientific">Sesamum alatum</name>
    <dbReference type="NCBI Taxonomy" id="300844"/>
    <lineage>
        <taxon>Eukaryota</taxon>
        <taxon>Viridiplantae</taxon>
        <taxon>Streptophyta</taxon>
        <taxon>Embryophyta</taxon>
        <taxon>Tracheophyta</taxon>
        <taxon>Spermatophyta</taxon>
        <taxon>Magnoliopsida</taxon>
        <taxon>eudicotyledons</taxon>
        <taxon>Gunneridae</taxon>
        <taxon>Pentapetalae</taxon>
        <taxon>asterids</taxon>
        <taxon>lamiids</taxon>
        <taxon>Lamiales</taxon>
        <taxon>Pedaliaceae</taxon>
        <taxon>Sesamum</taxon>
    </lineage>
</organism>
<dbReference type="Proteomes" id="UP001293254">
    <property type="component" value="Unassembled WGS sequence"/>
</dbReference>
<reference evidence="1" key="1">
    <citation type="submission" date="2020-06" db="EMBL/GenBank/DDBJ databases">
        <authorList>
            <person name="Li T."/>
            <person name="Hu X."/>
            <person name="Zhang T."/>
            <person name="Song X."/>
            <person name="Zhang H."/>
            <person name="Dai N."/>
            <person name="Sheng W."/>
            <person name="Hou X."/>
            <person name="Wei L."/>
        </authorList>
    </citation>
    <scope>NUCLEOTIDE SEQUENCE</scope>
    <source>
        <strain evidence="1">3651</strain>
        <tissue evidence="1">Leaf</tissue>
    </source>
</reference>
<dbReference type="AlphaFoldDB" id="A0AAE1YBF0"/>
<protein>
    <submittedName>
        <fullName evidence="1">Uncharacterized protein</fullName>
    </submittedName>
</protein>
<sequence length="138" mass="15189">MARVTYFKSPCQPCQLTSRPKKISARIRPCAPPPILPPPDLHSAVVGVSNGTWTRAHFPSTVIAPLVIYFLSHHFSASPYDPPSTTTTTTIRLHVLRQVYCTISLPFPPPPVVCPSASKSIIFLSFFWCRHNAPPLAA</sequence>
<comment type="caution">
    <text evidence="1">The sequence shown here is derived from an EMBL/GenBank/DDBJ whole genome shotgun (WGS) entry which is preliminary data.</text>
</comment>
<keyword evidence="2" id="KW-1185">Reference proteome</keyword>
<evidence type="ECO:0000313" key="2">
    <source>
        <dbReference type="Proteomes" id="UP001293254"/>
    </source>
</evidence>
<dbReference type="EMBL" id="JACGWO010000005">
    <property type="protein sequence ID" value="KAK4427149.1"/>
    <property type="molecule type" value="Genomic_DNA"/>
</dbReference>
<name>A0AAE1YBF0_9LAMI</name>
<proteinExistence type="predicted"/>
<accession>A0AAE1YBF0</accession>
<reference evidence="1" key="2">
    <citation type="journal article" date="2024" name="Plant">
        <title>Genomic evolution and insights into agronomic trait innovations of Sesamum species.</title>
        <authorList>
            <person name="Miao H."/>
            <person name="Wang L."/>
            <person name="Qu L."/>
            <person name="Liu H."/>
            <person name="Sun Y."/>
            <person name="Le M."/>
            <person name="Wang Q."/>
            <person name="Wei S."/>
            <person name="Zheng Y."/>
            <person name="Lin W."/>
            <person name="Duan Y."/>
            <person name="Cao H."/>
            <person name="Xiong S."/>
            <person name="Wang X."/>
            <person name="Wei L."/>
            <person name="Li C."/>
            <person name="Ma Q."/>
            <person name="Ju M."/>
            <person name="Zhao R."/>
            <person name="Li G."/>
            <person name="Mu C."/>
            <person name="Tian Q."/>
            <person name="Mei H."/>
            <person name="Zhang T."/>
            <person name="Gao T."/>
            <person name="Zhang H."/>
        </authorList>
    </citation>
    <scope>NUCLEOTIDE SEQUENCE</scope>
    <source>
        <strain evidence="1">3651</strain>
    </source>
</reference>
<gene>
    <name evidence="1" type="ORF">Salat_1483800</name>
</gene>